<accession>A0A2A4YH78</accession>
<protein>
    <submittedName>
        <fullName evidence="1">Uncharacterized protein</fullName>
    </submittedName>
</protein>
<sequence length="527" mass="60196">MSTIIPNNLFRKPFRLDLTVLEKLPNTSEIRFTKVPVRALFTRKANQFSCHYIEDSNTCSSKTYGKIKFNIKDEVLQITKLSSKHDEVTHKLMIIAYEFFKFYDRKHIHAIAKPENVISFLPHGFLPAEEFLSKQVKVPMYLPAHAVEVYKEEAAYFSEPSLCSKMKLNSVWLPKLPEERIVNLSKDPSIPFICEVKGPFYKKGIYLYKILQGSTRVGKVTFSIGEQSIHVRTIKSYTSSRVERRLTLQALLDIVSRAAFTNSHCEGRADMTLKQKSDLSTALEDFGYIKDLSGTLQRMSVSDRATDINPISFKLNPKTAIRWGKQFYAKRLQEELTLMIMGKHPYSSSDSLENLTHSDDTLCSLLIHLTYFDMLMPSCERNEGSFKDRVMEYFNLHATLLLKKGKLRYNPPSTDIIPSKSILLSKFPLVLLAAIYKVLCEDSKTLINASILEKSPNFNNIFREIQGASFAYMASRSVLAPPAPDLNAASTDRKATVWFHPQVFCVDTNGKRSTRTEFTTLPPIRNF</sequence>
<dbReference type="Proteomes" id="UP000217838">
    <property type="component" value="Unassembled WGS sequence"/>
</dbReference>
<dbReference type="EMBL" id="NVUU01000055">
    <property type="protein sequence ID" value="PCI93687.1"/>
    <property type="molecule type" value="Genomic_DNA"/>
</dbReference>
<dbReference type="AlphaFoldDB" id="A0A2A4YH78"/>
<evidence type="ECO:0000313" key="2">
    <source>
        <dbReference type="Proteomes" id="UP000217838"/>
    </source>
</evidence>
<comment type="caution">
    <text evidence="1">The sequence shown here is derived from an EMBL/GenBank/DDBJ whole genome shotgun (WGS) entry which is preliminary data.</text>
</comment>
<proteinExistence type="predicted"/>
<evidence type="ECO:0000313" key="1">
    <source>
        <dbReference type="EMBL" id="PCI93687.1"/>
    </source>
</evidence>
<name>A0A2A4YH78_UNCAE</name>
<gene>
    <name evidence="1" type="ORF">COB11_04925</name>
</gene>
<organism evidence="1 2">
    <name type="scientific">Aerophobetes bacterium</name>
    <dbReference type="NCBI Taxonomy" id="2030807"/>
    <lineage>
        <taxon>Bacteria</taxon>
        <taxon>Candidatus Aerophobota</taxon>
    </lineage>
</organism>
<reference evidence="2" key="1">
    <citation type="submission" date="2017-08" db="EMBL/GenBank/DDBJ databases">
        <title>A dynamic microbial community with high functional redundancy inhabits the cold, oxic subseafloor aquifer.</title>
        <authorList>
            <person name="Tully B.J."/>
            <person name="Wheat C.G."/>
            <person name="Glazer B.T."/>
            <person name="Huber J.A."/>
        </authorList>
    </citation>
    <scope>NUCLEOTIDE SEQUENCE [LARGE SCALE GENOMIC DNA]</scope>
</reference>